<organism evidence="14 15">
    <name type="scientific">Candidatus Portnoybacteria bacterium CG06_land_8_20_14_3_00_39_12</name>
    <dbReference type="NCBI Taxonomy" id="1974809"/>
    <lineage>
        <taxon>Bacteria</taxon>
        <taxon>Candidatus Portnoyibacteriota</taxon>
    </lineage>
</organism>
<dbReference type="PANTHER" id="PTHR30153">
    <property type="entry name" value="REPLICATIVE DNA HELICASE DNAB"/>
    <property type="match status" value="1"/>
</dbReference>
<evidence type="ECO:0000256" key="9">
    <source>
        <dbReference type="ARBA" id="ARBA00023235"/>
    </source>
</evidence>
<dbReference type="GO" id="GO:0016887">
    <property type="term" value="F:ATP hydrolysis activity"/>
    <property type="evidence" value="ECO:0007669"/>
    <property type="project" value="RHEA"/>
</dbReference>
<comment type="function">
    <text evidence="12">The main replicative DNA helicase, it participates in initiation and elongation during chromosome replication. Travels ahead of the DNA replisome, separating dsDNA into templates for DNA synthesis. A processive ATP-dependent 5'-3' DNA helicase it has DNA-dependent ATPase activity.</text>
</comment>
<dbReference type="PROSITE" id="PS51199">
    <property type="entry name" value="SF4_HELICASE"/>
    <property type="match status" value="1"/>
</dbReference>
<dbReference type="GO" id="GO:1990077">
    <property type="term" value="C:primosome complex"/>
    <property type="evidence" value="ECO:0007669"/>
    <property type="project" value="UniProtKB-UniRule"/>
</dbReference>
<evidence type="ECO:0000256" key="7">
    <source>
        <dbReference type="ARBA" id="ARBA00022840"/>
    </source>
</evidence>
<accession>A0A2M7AXE2</accession>
<dbReference type="SMART" id="SM00382">
    <property type="entry name" value="AAA"/>
    <property type="match status" value="1"/>
</dbReference>
<gene>
    <name evidence="14" type="primary">dnaB</name>
    <name evidence="14" type="ORF">COS76_01860</name>
</gene>
<dbReference type="CDD" id="cd00984">
    <property type="entry name" value="DnaB_C"/>
    <property type="match status" value="1"/>
</dbReference>
<dbReference type="GO" id="GO:0006269">
    <property type="term" value="P:DNA replication, synthesis of primer"/>
    <property type="evidence" value="ECO:0007669"/>
    <property type="project" value="UniProtKB-UniRule"/>
</dbReference>
<name>A0A2M7AXE2_9BACT</name>
<evidence type="ECO:0000256" key="5">
    <source>
        <dbReference type="ARBA" id="ARBA00022801"/>
    </source>
</evidence>
<reference evidence="15" key="1">
    <citation type="submission" date="2017-09" db="EMBL/GenBank/DDBJ databases">
        <title>Depth-based differentiation of microbial function through sediment-hosted aquifers and enrichment of novel symbionts in the deep terrestrial subsurface.</title>
        <authorList>
            <person name="Probst A.J."/>
            <person name="Ladd B."/>
            <person name="Jarett J.K."/>
            <person name="Geller-Mcgrath D.E."/>
            <person name="Sieber C.M.K."/>
            <person name="Emerson J.B."/>
            <person name="Anantharaman K."/>
            <person name="Thomas B.C."/>
            <person name="Malmstrom R."/>
            <person name="Stieglmeier M."/>
            <person name="Klingl A."/>
            <person name="Woyke T."/>
            <person name="Ryan C.M."/>
            <person name="Banfield J.F."/>
        </authorList>
    </citation>
    <scope>NUCLEOTIDE SEQUENCE [LARGE SCALE GENOMIC DNA]</scope>
</reference>
<dbReference type="GO" id="GO:0043139">
    <property type="term" value="F:5'-3' DNA helicase activity"/>
    <property type="evidence" value="ECO:0007669"/>
    <property type="project" value="UniProtKB-EC"/>
</dbReference>
<dbReference type="InterPro" id="IPR007694">
    <property type="entry name" value="DNA_helicase_DnaB-like_C"/>
</dbReference>
<evidence type="ECO:0000256" key="2">
    <source>
        <dbReference type="ARBA" id="ARBA00022515"/>
    </source>
</evidence>
<dbReference type="SUPFAM" id="SSF52540">
    <property type="entry name" value="P-loop containing nucleoside triphosphate hydrolases"/>
    <property type="match status" value="1"/>
</dbReference>
<dbReference type="Gene3D" id="1.10.860.10">
    <property type="entry name" value="DNAb Helicase, Chain A"/>
    <property type="match status" value="1"/>
</dbReference>
<evidence type="ECO:0000259" key="13">
    <source>
        <dbReference type="PROSITE" id="PS51199"/>
    </source>
</evidence>
<evidence type="ECO:0000256" key="11">
    <source>
        <dbReference type="NCBIfam" id="TIGR00665"/>
    </source>
</evidence>
<dbReference type="Pfam" id="PF03796">
    <property type="entry name" value="DnaB_C"/>
    <property type="match status" value="1"/>
</dbReference>
<keyword evidence="5 12" id="KW-0378">Hydrolase</keyword>
<evidence type="ECO:0000313" key="15">
    <source>
        <dbReference type="Proteomes" id="UP000228775"/>
    </source>
</evidence>
<keyword evidence="7 12" id="KW-0067">ATP-binding</keyword>
<keyword evidence="2 12" id="KW-0639">Primosome</keyword>
<dbReference type="SUPFAM" id="SSF48024">
    <property type="entry name" value="N-terminal domain of DnaB helicase"/>
    <property type="match status" value="1"/>
</dbReference>
<dbReference type="InterPro" id="IPR016136">
    <property type="entry name" value="DNA_helicase_N/primase_C"/>
</dbReference>
<feature type="domain" description="SF4 helicase" evidence="13">
    <location>
        <begin position="198"/>
        <end position="467"/>
    </location>
</feature>
<dbReference type="InterPro" id="IPR007692">
    <property type="entry name" value="DNA_helicase_DnaB"/>
</dbReference>
<dbReference type="Gene3D" id="3.40.50.300">
    <property type="entry name" value="P-loop containing nucleotide triphosphate hydrolases"/>
    <property type="match status" value="1"/>
</dbReference>
<evidence type="ECO:0000256" key="6">
    <source>
        <dbReference type="ARBA" id="ARBA00022806"/>
    </source>
</evidence>
<sequence length="468" mass="53022">MDDSIPTESYQDFSAIGQQANALPDKMPPQNQEAEQSLLGCLMLDKNAIIKIADIISAGDFYHDRHNIIFEAMLDLYKENQPIDALSVANRLQEKKQMEQIGGISYLTSLINTIPTAAHVVHYAQIIRRKKILRDLINASHFIAQLGWREQEQDIATILDQAEQRIFEVSRKSIQQKFLPVKDSLDEAFERLDRLHREGNEFRGVPTGFIELDNYLSGLQKSDLIILAARPSLGKTTLATDMARNMAVQHKIPVGICSLEMSRHDIVDRLISAQAGVDLWRLRTGRLSMKGENNDLERVKNALVVLSESPIFIDDTASPTVMQIRTVARRLQAEHGLGLLMVDYLQLIQPPNSSVPMVQQVTEISRNLKALARELEIPVIAVSQLSRAVESRSPQIPRLSDLRESGSIEQDADVVLFIYREDREKEDSERRNIADILIAKHRNGPTGKVELYFDESQVSFKNLEKHYQ</sequence>
<dbReference type="GO" id="GO:0003677">
    <property type="term" value="F:DNA binding"/>
    <property type="evidence" value="ECO:0007669"/>
    <property type="project" value="UniProtKB-UniRule"/>
</dbReference>
<dbReference type="AlphaFoldDB" id="A0A2M7AXE2"/>
<dbReference type="FunFam" id="1.10.860.10:FF:000001">
    <property type="entry name" value="Replicative DNA helicase"/>
    <property type="match status" value="1"/>
</dbReference>
<evidence type="ECO:0000256" key="8">
    <source>
        <dbReference type="ARBA" id="ARBA00023125"/>
    </source>
</evidence>
<dbReference type="Proteomes" id="UP000228775">
    <property type="component" value="Unassembled WGS sequence"/>
</dbReference>
<dbReference type="GO" id="GO:0005829">
    <property type="term" value="C:cytosol"/>
    <property type="evidence" value="ECO:0007669"/>
    <property type="project" value="TreeGrafter"/>
</dbReference>
<proteinExistence type="inferred from homology"/>
<dbReference type="InterPro" id="IPR027417">
    <property type="entry name" value="P-loop_NTPase"/>
</dbReference>
<evidence type="ECO:0000256" key="4">
    <source>
        <dbReference type="ARBA" id="ARBA00022741"/>
    </source>
</evidence>
<dbReference type="NCBIfam" id="TIGR00665">
    <property type="entry name" value="DnaB"/>
    <property type="match status" value="1"/>
</dbReference>
<protein>
    <recommendedName>
        <fullName evidence="11 12">Replicative DNA helicase</fullName>
        <ecNumber evidence="11 12">5.6.2.3</ecNumber>
    </recommendedName>
</protein>
<dbReference type="EMBL" id="PEVY01000040">
    <property type="protein sequence ID" value="PIU75229.1"/>
    <property type="molecule type" value="Genomic_DNA"/>
</dbReference>
<comment type="similarity">
    <text evidence="1 12">Belongs to the helicase family. DnaB subfamily.</text>
</comment>
<evidence type="ECO:0000256" key="12">
    <source>
        <dbReference type="RuleBase" id="RU362085"/>
    </source>
</evidence>
<dbReference type="PANTHER" id="PTHR30153:SF2">
    <property type="entry name" value="REPLICATIVE DNA HELICASE"/>
    <property type="match status" value="1"/>
</dbReference>
<keyword evidence="6 12" id="KW-0347">Helicase</keyword>
<dbReference type="InterPro" id="IPR036185">
    <property type="entry name" value="DNA_heli_DnaB-like_N_sf"/>
</dbReference>
<dbReference type="EC" id="5.6.2.3" evidence="11 12"/>
<evidence type="ECO:0000256" key="1">
    <source>
        <dbReference type="ARBA" id="ARBA00008428"/>
    </source>
</evidence>
<evidence type="ECO:0000256" key="10">
    <source>
        <dbReference type="ARBA" id="ARBA00048954"/>
    </source>
</evidence>
<keyword evidence="9" id="KW-0413">Isomerase</keyword>
<keyword evidence="3 12" id="KW-0235">DNA replication</keyword>
<dbReference type="GO" id="GO:0005524">
    <property type="term" value="F:ATP binding"/>
    <property type="evidence" value="ECO:0007669"/>
    <property type="project" value="UniProtKB-UniRule"/>
</dbReference>
<comment type="catalytic activity">
    <reaction evidence="10 12">
        <text>ATP + H2O = ADP + phosphate + H(+)</text>
        <dbReference type="Rhea" id="RHEA:13065"/>
        <dbReference type="ChEBI" id="CHEBI:15377"/>
        <dbReference type="ChEBI" id="CHEBI:15378"/>
        <dbReference type="ChEBI" id="CHEBI:30616"/>
        <dbReference type="ChEBI" id="CHEBI:43474"/>
        <dbReference type="ChEBI" id="CHEBI:456216"/>
        <dbReference type="EC" id="5.6.2.3"/>
    </reaction>
</comment>
<evidence type="ECO:0000313" key="14">
    <source>
        <dbReference type="EMBL" id="PIU75229.1"/>
    </source>
</evidence>
<dbReference type="Pfam" id="PF00772">
    <property type="entry name" value="DnaB"/>
    <property type="match status" value="1"/>
</dbReference>
<evidence type="ECO:0000256" key="3">
    <source>
        <dbReference type="ARBA" id="ARBA00022705"/>
    </source>
</evidence>
<keyword evidence="8 12" id="KW-0238">DNA-binding</keyword>
<comment type="caution">
    <text evidence="14">The sequence shown here is derived from an EMBL/GenBank/DDBJ whole genome shotgun (WGS) entry which is preliminary data.</text>
</comment>
<dbReference type="InterPro" id="IPR003593">
    <property type="entry name" value="AAA+_ATPase"/>
</dbReference>
<keyword evidence="4 12" id="KW-0547">Nucleotide-binding</keyword>
<dbReference type="InterPro" id="IPR007693">
    <property type="entry name" value="DNA_helicase_DnaB-like_N"/>
</dbReference>